<dbReference type="Gene3D" id="1.10.20.10">
    <property type="entry name" value="Histone, subunit A"/>
    <property type="match status" value="1"/>
</dbReference>
<feature type="compositionally biased region" description="Low complexity" evidence="1">
    <location>
        <begin position="547"/>
        <end position="558"/>
    </location>
</feature>
<feature type="compositionally biased region" description="Low complexity" evidence="1">
    <location>
        <begin position="481"/>
        <end position="492"/>
    </location>
</feature>
<feature type="compositionally biased region" description="Polar residues" evidence="1">
    <location>
        <begin position="521"/>
        <end position="536"/>
    </location>
</feature>
<evidence type="ECO:0000313" key="2">
    <source>
        <dbReference type="EMBL" id="KAF1801699.1"/>
    </source>
</evidence>
<dbReference type="InterPro" id="IPR009072">
    <property type="entry name" value="Histone-fold"/>
</dbReference>
<dbReference type="EMBL" id="JAAECE010000004">
    <property type="protein sequence ID" value="KAF1801699.1"/>
    <property type="molecule type" value="Genomic_DNA"/>
</dbReference>
<feature type="compositionally biased region" description="Low complexity" evidence="1">
    <location>
        <begin position="696"/>
        <end position="706"/>
    </location>
</feature>
<dbReference type="GO" id="GO:0046982">
    <property type="term" value="F:protein heterodimerization activity"/>
    <property type="evidence" value="ECO:0007669"/>
    <property type="project" value="InterPro"/>
</dbReference>
<dbReference type="Proteomes" id="UP000469890">
    <property type="component" value="Unassembled WGS sequence"/>
</dbReference>
<gene>
    <name evidence="2" type="ORF">FB192DRAFT_1471282</name>
</gene>
<reference evidence="2 3" key="1">
    <citation type="submission" date="2019-09" db="EMBL/GenBank/DDBJ databases">
        <authorList>
            <consortium name="DOE Joint Genome Institute"/>
            <person name="Mondo S.J."/>
            <person name="Navarro-Mendoza M.I."/>
            <person name="Perez-Arques C."/>
            <person name="Panchal S."/>
            <person name="Nicolas F.E."/>
            <person name="Ganguly P."/>
            <person name="Pangilinan J."/>
            <person name="Grigoriev I."/>
            <person name="Heitman J."/>
            <person name="Sanya K."/>
            <person name="Garre V."/>
        </authorList>
    </citation>
    <scope>NUCLEOTIDE SEQUENCE [LARGE SCALE GENOMIC DNA]</scope>
    <source>
        <strain evidence="2 3">MU402</strain>
    </source>
</reference>
<feature type="compositionally biased region" description="Acidic residues" evidence="1">
    <location>
        <begin position="811"/>
        <end position="825"/>
    </location>
</feature>
<feature type="region of interest" description="Disordered" evidence="1">
    <location>
        <begin position="395"/>
        <end position="509"/>
    </location>
</feature>
<accession>A0A8H4BGI7</accession>
<feature type="region of interest" description="Disordered" evidence="1">
    <location>
        <begin position="620"/>
        <end position="645"/>
    </location>
</feature>
<feature type="region of interest" description="Disordered" evidence="1">
    <location>
        <begin position="681"/>
        <end position="723"/>
    </location>
</feature>
<comment type="caution">
    <text evidence="2">The sequence shown here is derived from an EMBL/GenBank/DDBJ whole genome shotgun (WGS) entry which is preliminary data.</text>
</comment>
<evidence type="ECO:0000313" key="3">
    <source>
        <dbReference type="Proteomes" id="UP000469890"/>
    </source>
</evidence>
<organism evidence="2 3">
    <name type="scientific">Mucor circinelloides f. lusitanicus</name>
    <name type="common">Mucor racemosus var. lusitanicus</name>
    <dbReference type="NCBI Taxonomy" id="29924"/>
    <lineage>
        <taxon>Eukaryota</taxon>
        <taxon>Fungi</taxon>
        <taxon>Fungi incertae sedis</taxon>
        <taxon>Mucoromycota</taxon>
        <taxon>Mucoromycotina</taxon>
        <taxon>Mucoromycetes</taxon>
        <taxon>Mucorales</taxon>
        <taxon>Mucorineae</taxon>
        <taxon>Mucoraceae</taxon>
        <taxon>Mucor</taxon>
    </lineage>
</organism>
<feature type="region of interest" description="Disordered" evidence="1">
    <location>
        <begin position="799"/>
        <end position="825"/>
    </location>
</feature>
<sequence>MKSDEHYICQRAANAIISEIGPFRVSTDALQAINQFLDEFIVLLLTCSLSLDLSQIKSVVVSLLPSTLGKNAIVEAELEVKTFTETESIDYDLYERMRNLAEKDFPLNEAVPLLREKCFEFCTLADKDDQLYLQKSIRHKRNEANMKVIISPIVAIYVTTVMEHIAEYLLTAVAMTAEHEDTDYVRVKEVFLALIDDIQLGDVFHRMDLKDKMEKRAGFLNANVARASYLPNPPAPANNRKSYTMDHQSECARVLTKQKLMKLNYYCYTDETGSFLDITFDDLDLDYFDDNPRKSTVSTTSRAPEMARPHSAMSYSSTTTANTNALHTTHNANRKSTFHLFKNNRNSFSGDVLPRASSPASSVYDPDAPNAMNFDDLIKSGGTVKVSLTPNRLRSIEHKDELAPPQPTWERRSTSSASPRLSAVHSLPSRPSSPLVHQPPSIASSNSSISSKLPVLASPPTPKPAAITPLGKLPPTPTTAPSPSKRSPSVRSANVSASTPSVNNSSNDSIASTVSSVASMPSPIVKSTSHPTTISIQEPPLPRPSKSNSNNINTSNTNIINTNGMVIRRSSMSNRKSRENLRKLKEEQLQKELAAVVVDEPLPTAVVKSSSDGAAQAVDAATLSPERPSSMVAKRASMISSNRRRSMHEDVMLRQRVSTVGSVSVSIKQWDDILKSEETTTSANVIPPAAHRRSVLRQLRQQQQQQAGEQNPDGSTPSSSNNNNAVLDKVLKFERASTLDDHQRVSHMPRRERFLYLQQDPSAIERKSTILSPKKPIIQHTPHRAIGIDQGVQTDFVKQQDTAKKHGIASSDDDEEEHGEVDGDEEWFLQDSEWDEQEEVAMVEWLLGD</sequence>
<proteinExistence type="predicted"/>
<feature type="compositionally biased region" description="Polar residues" evidence="1">
    <location>
        <begin position="493"/>
        <end position="509"/>
    </location>
</feature>
<dbReference type="AlphaFoldDB" id="A0A8H4BGI7"/>
<evidence type="ECO:0000256" key="1">
    <source>
        <dbReference type="SAM" id="MobiDB-lite"/>
    </source>
</evidence>
<feature type="compositionally biased region" description="Low complexity" evidence="1">
    <location>
        <begin position="441"/>
        <end position="451"/>
    </location>
</feature>
<name>A0A8H4BGI7_MUCCL</name>
<feature type="compositionally biased region" description="Polar residues" evidence="1">
    <location>
        <begin position="707"/>
        <end position="723"/>
    </location>
</feature>
<feature type="region of interest" description="Disordered" evidence="1">
    <location>
        <begin position="521"/>
        <end position="558"/>
    </location>
</feature>
<protein>
    <submittedName>
        <fullName evidence="2">Uncharacterized protein</fullName>
    </submittedName>
</protein>
<feature type="region of interest" description="Disordered" evidence="1">
    <location>
        <begin position="293"/>
        <end position="316"/>
    </location>
</feature>
<feature type="non-terminal residue" evidence="2">
    <location>
        <position position="849"/>
    </location>
</feature>